<evidence type="ECO:0000313" key="1">
    <source>
        <dbReference type="EMBL" id="KAL2727864.1"/>
    </source>
</evidence>
<dbReference type="Proteomes" id="UP001607303">
    <property type="component" value="Unassembled WGS sequence"/>
</dbReference>
<protein>
    <submittedName>
        <fullName evidence="1">Uncharacterized protein</fullName>
    </submittedName>
</protein>
<reference evidence="1 2" key="1">
    <citation type="journal article" date="2024" name="Ann. Entomol. Soc. Am.">
        <title>Genomic analyses of the southern and eastern yellowjacket wasps (Hymenoptera: Vespidae) reveal evolutionary signatures of social life.</title>
        <authorList>
            <person name="Catto M.A."/>
            <person name="Caine P.B."/>
            <person name="Orr S.E."/>
            <person name="Hunt B.G."/>
            <person name="Goodisman M.A.D."/>
        </authorList>
    </citation>
    <scope>NUCLEOTIDE SEQUENCE [LARGE SCALE GENOMIC DNA]</scope>
    <source>
        <strain evidence="1">232</strain>
        <tissue evidence="1">Head and thorax</tissue>
    </source>
</reference>
<dbReference type="AlphaFoldDB" id="A0ABD2B568"/>
<organism evidence="1 2">
    <name type="scientific">Vespula maculifrons</name>
    <name type="common">Eastern yellow jacket</name>
    <name type="synonym">Wasp</name>
    <dbReference type="NCBI Taxonomy" id="7453"/>
    <lineage>
        <taxon>Eukaryota</taxon>
        <taxon>Metazoa</taxon>
        <taxon>Ecdysozoa</taxon>
        <taxon>Arthropoda</taxon>
        <taxon>Hexapoda</taxon>
        <taxon>Insecta</taxon>
        <taxon>Pterygota</taxon>
        <taxon>Neoptera</taxon>
        <taxon>Endopterygota</taxon>
        <taxon>Hymenoptera</taxon>
        <taxon>Apocrita</taxon>
        <taxon>Aculeata</taxon>
        <taxon>Vespoidea</taxon>
        <taxon>Vespidae</taxon>
        <taxon>Vespinae</taxon>
        <taxon>Vespula</taxon>
    </lineage>
</organism>
<comment type="caution">
    <text evidence="1">The sequence shown here is derived from an EMBL/GenBank/DDBJ whole genome shotgun (WGS) entry which is preliminary data.</text>
</comment>
<gene>
    <name evidence="1" type="ORF">V1477_017140</name>
</gene>
<dbReference type="EMBL" id="JAYRBN010000100">
    <property type="protein sequence ID" value="KAL2727864.1"/>
    <property type="molecule type" value="Genomic_DNA"/>
</dbReference>
<accession>A0ABD2B568</accession>
<name>A0ABD2B568_VESMC</name>
<proteinExistence type="predicted"/>
<evidence type="ECO:0000313" key="2">
    <source>
        <dbReference type="Proteomes" id="UP001607303"/>
    </source>
</evidence>
<keyword evidence="2" id="KW-1185">Reference proteome</keyword>
<sequence length="76" mass="9190">MDILHKVNTIGNFLELSLRRRRGETREAFRVQRKAVPFVGTVVPLLRSRCRRLRISRRKKVKKEEREAKEEEEEEE</sequence>